<proteinExistence type="inferred from homology"/>
<keyword evidence="3" id="KW-0067">ATP-binding</keyword>
<sequence length="791" mass="87384">MQQLPTVKPKASREARAGKRLPYARLLDERTIETRDGLLMQVIHLAGLPFETADSETLNYRKAVRDVMLRGLASSRFAIYHHIIRREARVGAEGEFADDFSARLDAEWSARLAGRRLYVNDLFLTIVRRPLQGQGGLIDKALRLARGPAQTDGQKALDRRELDAARDGLVSALAPYGARVLSQYEGAQGKCSEPLEFLSCLYNGEMRPVLAPQGDVGEYLPYRRVSFGHETLELSRAGALSRDFGAIVSVKDYPAQTTPGMLDDLLRLPCEMVVTQSFGFVDRQPTLDRMNLALRRMRAADDDALSVKADLIRAKDDVVSGRAAFGEHHLSVLVRGRSLDALDLSTAEVMSAFTEMGAIAVREDVNLEPAFWAQFPGAFKDVARRALISTANFAGFASGHNFPVGKALGNHWGPAVTLLETTSAGPYHFNFHKGDLGNFTIIGPSGSGKTVVLNFLLAQAQKYQPRTVFFDKDRGAEIFLRAIGGRYEVLRPGQATGFNPLALEDTPANRRFVADWVARLVCQPGESLTPDDLARIKDAVDANYDQAPRLRRLRFFAELFKGARRPDAADISARLAPWHGAGEHAWLFDNAQDGLDLSAATLGFDMTQLLDDPALRTPAMMYLFHRVEQRLDGHPTLIVVDEGWKALDDDVFVARIKDWEKTLRKRNGLVGFATQSAQDALESRIASAIVEQAATQIFMANPKAQAKDYCQGFGLTEHEFELVRSLPDTARCFLIKHGTDSVVARLNLSGSPELLTVLSGRESTVRRLDALRERLGDAPEAWMAKLLKEAA</sequence>
<evidence type="ECO:0000259" key="6">
    <source>
        <dbReference type="Pfam" id="PF03135"/>
    </source>
</evidence>
<organism evidence="8">
    <name type="scientific">Caulobacter sp. 602-2</name>
    <dbReference type="NCBI Taxonomy" id="2710887"/>
    <lineage>
        <taxon>Bacteria</taxon>
        <taxon>Pseudomonadati</taxon>
        <taxon>Pseudomonadota</taxon>
        <taxon>Alphaproteobacteria</taxon>
        <taxon>Caulobacterales</taxon>
        <taxon>Caulobacteraceae</taxon>
        <taxon>Caulobacter</taxon>
    </lineage>
</organism>
<dbReference type="PANTHER" id="PTHR30121">
    <property type="entry name" value="UNCHARACTERIZED PROTEIN YJGR-RELATED"/>
    <property type="match status" value="1"/>
</dbReference>
<evidence type="ECO:0000259" key="7">
    <source>
        <dbReference type="Pfam" id="PF19044"/>
    </source>
</evidence>
<evidence type="ECO:0000313" key="8">
    <source>
        <dbReference type="EMBL" id="NGM52622.1"/>
    </source>
</evidence>
<dbReference type="Pfam" id="PF19044">
    <property type="entry name" value="P-loop_TraG"/>
    <property type="match status" value="1"/>
</dbReference>
<dbReference type="PANTHER" id="PTHR30121:SF12">
    <property type="entry name" value="TYPE IV SECRETION SYSTEM PROTEIN CAGE"/>
    <property type="match status" value="1"/>
</dbReference>
<accession>A0A6G4R498</accession>
<dbReference type="GO" id="GO:0005524">
    <property type="term" value="F:ATP binding"/>
    <property type="evidence" value="ECO:0007669"/>
    <property type="project" value="UniProtKB-KW"/>
</dbReference>
<evidence type="ECO:0000256" key="4">
    <source>
        <dbReference type="ARBA" id="ARBA00023026"/>
    </source>
</evidence>
<dbReference type="InterPro" id="IPR018145">
    <property type="entry name" value="CagE_TrbE_VirB_cntrl_dom"/>
</dbReference>
<dbReference type="SUPFAM" id="SSF52540">
    <property type="entry name" value="P-loop containing nucleoside triphosphate hydrolases"/>
    <property type="match status" value="1"/>
</dbReference>
<protein>
    <recommendedName>
        <fullName evidence="5">Type IV secretion system protein virB4</fullName>
    </recommendedName>
</protein>
<dbReference type="InterPro" id="IPR051162">
    <property type="entry name" value="T4SS_component"/>
</dbReference>
<feature type="domain" description="CagE TrbE VirB component of type IV transporter system central" evidence="6">
    <location>
        <begin position="180"/>
        <end position="380"/>
    </location>
</feature>
<evidence type="ECO:0000256" key="5">
    <source>
        <dbReference type="ARBA" id="ARBA00023635"/>
    </source>
</evidence>
<comment type="caution">
    <text evidence="8">The sequence shown here is derived from an EMBL/GenBank/DDBJ whole genome shotgun (WGS) entry which is preliminary data.</text>
</comment>
<evidence type="ECO:0000256" key="2">
    <source>
        <dbReference type="ARBA" id="ARBA00022741"/>
    </source>
</evidence>
<evidence type="ECO:0000256" key="3">
    <source>
        <dbReference type="ARBA" id="ARBA00022840"/>
    </source>
</evidence>
<dbReference type="RefSeq" id="WP_165263100.1">
    <property type="nucleotide sequence ID" value="NZ_JAAKGT010000021.1"/>
</dbReference>
<keyword evidence="4" id="KW-0843">Virulence</keyword>
<feature type="domain" description="TraG P-loop" evidence="7">
    <location>
        <begin position="438"/>
        <end position="726"/>
    </location>
</feature>
<dbReference type="InterPro" id="IPR004346">
    <property type="entry name" value="CagE_TrbE_VirB"/>
</dbReference>
<dbReference type="NCBIfam" id="TIGR00929">
    <property type="entry name" value="VirB4_CagE"/>
    <property type="match status" value="1"/>
</dbReference>
<dbReference type="InterPro" id="IPR043964">
    <property type="entry name" value="P-loop_TraG"/>
</dbReference>
<keyword evidence="2" id="KW-0547">Nucleotide-binding</keyword>
<dbReference type="EMBL" id="JAAKGT010000021">
    <property type="protein sequence ID" value="NGM52622.1"/>
    <property type="molecule type" value="Genomic_DNA"/>
</dbReference>
<dbReference type="InterPro" id="IPR027417">
    <property type="entry name" value="P-loop_NTPase"/>
</dbReference>
<comment type="similarity">
    <text evidence="1">Belongs to the TrbE/VirB4 family.</text>
</comment>
<dbReference type="Gene3D" id="3.40.50.300">
    <property type="entry name" value="P-loop containing nucleotide triphosphate hydrolases"/>
    <property type="match status" value="1"/>
</dbReference>
<evidence type="ECO:0000256" key="1">
    <source>
        <dbReference type="ARBA" id="ARBA00006512"/>
    </source>
</evidence>
<name>A0A6G4R498_9CAUL</name>
<dbReference type="Pfam" id="PF03135">
    <property type="entry name" value="CagE_TrbE_VirB"/>
    <property type="match status" value="1"/>
</dbReference>
<dbReference type="AlphaFoldDB" id="A0A6G4R498"/>
<gene>
    <name evidence="8" type="ORF">G5B46_23675</name>
</gene>
<reference evidence="8" key="1">
    <citation type="submission" date="2020-02" db="EMBL/GenBank/DDBJ databases">
        <authorList>
            <person name="Gao J."/>
            <person name="Sun J."/>
        </authorList>
    </citation>
    <scope>NUCLEOTIDE SEQUENCE</scope>
    <source>
        <strain evidence="8">602-2</strain>
    </source>
</reference>